<keyword evidence="1" id="KW-0812">Transmembrane</keyword>
<organism evidence="2 3">
    <name type="scientific">Streptosporangium fragile</name>
    <dbReference type="NCBI Taxonomy" id="46186"/>
    <lineage>
        <taxon>Bacteria</taxon>
        <taxon>Bacillati</taxon>
        <taxon>Actinomycetota</taxon>
        <taxon>Actinomycetes</taxon>
        <taxon>Streptosporangiales</taxon>
        <taxon>Streptosporangiaceae</taxon>
        <taxon>Streptosporangium</taxon>
    </lineage>
</organism>
<keyword evidence="1" id="KW-0472">Membrane</keyword>
<evidence type="ECO:0000313" key="2">
    <source>
        <dbReference type="EMBL" id="GAA2853536.1"/>
    </source>
</evidence>
<proteinExistence type="predicted"/>
<sequence>MTERNTSGADDVFWAMGCGTLVAVALTWATLGTLLDIVLVARTQRYCLGDLSVGEGLAGFMWAASRLVIFPVVSGVSVLVSLPIDLLARLPWFAERGWLKAAMVTLAILVSISGPMAMILYDVATVGTPGDCVPPWWPSWLPLQ</sequence>
<dbReference type="Proteomes" id="UP001500831">
    <property type="component" value="Unassembled WGS sequence"/>
</dbReference>
<feature type="transmembrane region" description="Helical" evidence="1">
    <location>
        <begin position="12"/>
        <end position="40"/>
    </location>
</feature>
<protein>
    <submittedName>
        <fullName evidence="2">Uncharacterized protein</fullName>
    </submittedName>
</protein>
<reference evidence="2 3" key="1">
    <citation type="journal article" date="2019" name="Int. J. Syst. Evol. Microbiol.">
        <title>The Global Catalogue of Microorganisms (GCM) 10K type strain sequencing project: providing services to taxonomists for standard genome sequencing and annotation.</title>
        <authorList>
            <consortium name="The Broad Institute Genomics Platform"/>
            <consortium name="The Broad Institute Genome Sequencing Center for Infectious Disease"/>
            <person name="Wu L."/>
            <person name="Ma J."/>
        </authorList>
    </citation>
    <scope>NUCLEOTIDE SEQUENCE [LARGE SCALE GENOMIC DNA]</scope>
    <source>
        <strain evidence="2 3">JCM 6242</strain>
    </source>
</reference>
<dbReference type="EMBL" id="BAAAVI010000005">
    <property type="protein sequence ID" value="GAA2853536.1"/>
    <property type="molecule type" value="Genomic_DNA"/>
</dbReference>
<accession>A0ABN3VSP3</accession>
<comment type="caution">
    <text evidence="2">The sequence shown here is derived from an EMBL/GenBank/DDBJ whole genome shotgun (WGS) entry which is preliminary data.</text>
</comment>
<evidence type="ECO:0000313" key="3">
    <source>
        <dbReference type="Proteomes" id="UP001500831"/>
    </source>
</evidence>
<feature type="transmembrane region" description="Helical" evidence="1">
    <location>
        <begin position="98"/>
        <end position="121"/>
    </location>
</feature>
<keyword evidence="3" id="KW-1185">Reference proteome</keyword>
<gene>
    <name evidence="2" type="ORF">GCM10010517_11380</name>
</gene>
<keyword evidence="1" id="KW-1133">Transmembrane helix</keyword>
<name>A0ABN3VSP3_9ACTN</name>
<evidence type="ECO:0000256" key="1">
    <source>
        <dbReference type="SAM" id="Phobius"/>
    </source>
</evidence>
<feature type="transmembrane region" description="Helical" evidence="1">
    <location>
        <begin position="60"/>
        <end position="86"/>
    </location>
</feature>